<evidence type="ECO:0000313" key="3">
    <source>
        <dbReference type="Proteomes" id="UP000241346"/>
    </source>
</evidence>
<dbReference type="CDD" id="cd05120">
    <property type="entry name" value="APH_ChoK_like"/>
    <property type="match status" value="1"/>
</dbReference>
<dbReference type="AlphaFoldDB" id="A0A2T3NJN7"/>
<dbReference type="SUPFAM" id="SSF56112">
    <property type="entry name" value="Protein kinase-like (PK-like)"/>
    <property type="match status" value="1"/>
</dbReference>
<name>A0A2T3NJN7_9GAMM</name>
<proteinExistence type="predicted"/>
<evidence type="ECO:0000313" key="2">
    <source>
        <dbReference type="EMBL" id="PSW15726.1"/>
    </source>
</evidence>
<gene>
    <name evidence="2" type="ORF">C9J01_01530</name>
</gene>
<dbReference type="OrthoDB" id="5812505at2"/>
<dbReference type="InterPro" id="IPR051678">
    <property type="entry name" value="AGP_Transferase"/>
</dbReference>
<dbReference type="Proteomes" id="UP000241346">
    <property type="component" value="Unassembled WGS sequence"/>
</dbReference>
<keyword evidence="2" id="KW-0808">Transferase</keyword>
<dbReference type="Gene3D" id="3.30.200.20">
    <property type="entry name" value="Phosphorylase Kinase, domain 1"/>
    <property type="match status" value="1"/>
</dbReference>
<comment type="caution">
    <text evidence="2">The sequence shown here is derived from an EMBL/GenBank/DDBJ whole genome shotgun (WGS) entry which is preliminary data.</text>
</comment>
<dbReference type="GO" id="GO:0016740">
    <property type="term" value="F:transferase activity"/>
    <property type="evidence" value="ECO:0007669"/>
    <property type="project" value="UniProtKB-KW"/>
</dbReference>
<dbReference type="PANTHER" id="PTHR21310">
    <property type="entry name" value="AMINOGLYCOSIDE PHOSPHOTRANSFERASE-RELATED-RELATED"/>
    <property type="match status" value="1"/>
</dbReference>
<dbReference type="EMBL" id="PYMB01000001">
    <property type="protein sequence ID" value="PSW15726.1"/>
    <property type="molecule type" value="Genomic_DNA"/>
</dbReference>
<dbReference type="Pfam" id="PF01636">
    <property type="entry name" value="APH"/>
    <property type="match status" value="1"/>
</dbReference>
<accession>A0A2T3NJN7</accession>
<reference evidence="2 3" key="1">
    <citation type="submission" date="2018-03" db="EMBL/GenBank/DDBJ databases">
        <title>Whole genome sequencing of Histamine producing bacteria.</title>
        <authorList>
            <person name="Butler K."/>
        </authorList>
    </citation>
    <scope>NUCLEOTIDE SEQUENCE [LARGE SCALE GENOMIC DNA]</scope>
    <source>
        <strain evidence="2 3">DSM 19138</strain>
    </source>
</reference>
<sequence>MNRLQLKRIAEYSFKTMFRHAPQVNEIQETFYGWVVFLASDSAKVVVKFSREIGRLAKEIKGLERLEQALPCPVPKVLYFGREEGYEFIMLEWLEGVSAHQLPNDPKAIDRFSDCFLEILLTLHDMNAAEGFELESGQFESNLTEAFFHWMGTVYRYVVSEVSPFTPTQKQAYESLWAMKRDILSTASSESSLIHDDCHLGNILVDPKSFEVTAVLDPCDVGFKHREMDIFHLFDVRPELQLAERYQQEVALQPGFEIRRWYFSLWDDAKHSRNMGWYDEAWIQNKLIQFEHMAKADFGSVFH</sequence>
<dbReference type="InterPro" id="IPR002575">
    <property type="entry name" value="Aminoglycoside_PTrfase"/>
</dbReference>
<evidence type="ECO:0000259" key="1">
    <source>
        <dbReference type="Pfam" id="PF01636"/>
    </source>
</evidence>
<dbReference type="Gene3D" id="3.90.1200.10">
    <property type="match status" value="1"/>
</dbReference>
<organism evidence="2 3">
    <name type="scientific">Photobacterium rosenbergii</name>
    <dbReference type="NCBI Taxonomy" id="294936"/>
    <lineage>
        <taxon>Bacteria</taxon>
        <taxon>Pseudomonadati</taxon>
        <taxon>Pseudomonadota</taxon>
        <taxon>Gammaproteobacteria</taxon>
        <taxon>Vibrionales</taxon>
        <taxon>Vibrionaceae</taxon>
        <taxon>Photobacterium</taxon>
    </lineage>
</organism>
<dbReference type="InterPro" id="IPR011009">
    <property type="entry name" value="Kinase-like_dom_sf"/>
</dbReference>
<feature type="domain" description="Aminoglycoside phosphotransferase" evidence="1">
    <location>
        <begin position="37"/>
        <end position="261"/>
    </location>
</feature>
<protein>
    <submittedName>
        <fullName evidence="2">Phosphotransferase</fullName>
    </submittedName>
</protein>